<evidence type="ECO:0000313" key="3">
    <source>
        <dbReference type="Proteomes" id="UP000784294"/>
    </source>
</evidence>
<evidence type="ECO:0000313" key="2">
    <source>
        <dbReference type="EMBL" id="VEL17169.1"/>
    </source>
</evidence>
<proteinExistence type="predicted"/>
<sequence length="93" mass="10064">MKRSLGGRRGIRSAFVSPLVSGSESTPTAEASELASDTSSSKAGDGPCSDDRLKQFEAKTIELIMSEVNCSLAFDADISNYRILAIIKLFWFN</sequence>
<feature type="region of interest" description="Disordered" evidence="1">
    <location>
        <begin position="18"/>
        <end position="49"/>
    </location>
</feature>
<reference evidence="2" key="1">
    <citation type="submission" date="2018-11" db="EMBL/GenBank/DDBJ databases">
        <authorList>
            <consortium name="Pathogen Informatics"/>
        </authorList>
    </citation>
    <scope>NUCLEOTIDE SEQUENCE</scope>
</reference>
<evidence type="ECO:0000256" key="1">
    <source>
        <dbReference type="SAM" id="MobiDB-lite"/>
    </source>
</evidence>
<dbReference type="Proteomes" id="UP000784294">
    <property type="component" value="Unassembled WGS sequence"/>
</dbReference>
<name>A0A3S5CFM0_9PLAT</name>
<dbReference type="EMBL" id="CAAALY010031382">
    <property type="protein sequence ID" value="VEL17169.1"/>
    <property type="molecule type" value="Genomic_DNA"/>
</dbReference>
<keyword evidence="3" id="KW-1185">Reference proteome</keyword>
<gene>
    <name evidence="2" type="ORF">PXEA_LOCUS10609</name>
</gene>
<protein>
    <submittedName>
        <fullName evidence="2">Uncharacterized protein</fullName>
    </submittedName>
</protein>
<dbReference type="AlphaFoldDB" id="A0A3S5CFM0"/>
<comment type="caution">
    <text evidence="2">The sequence shown here is derived from an EMBL/GenBank/DDBJ whole genome shotgun (WGS) entry which is preliminary data.</text>
</comment>
<feature type="compositionally biased region" description="Polar residues" evidence="1">
    <location>
        <begin position="20"/>
        <end position="42"/>
    </location>
</feature>
<accession>A0A3S5CFM0</accession>
<organism evidence="2 3">
    <name type="scientific">Protopolystoma xenopodis</name>
    <dbReference type="NCBI Taxonomy" id="117903"/>
    <lineage>
        <taxon>Eukaryota</taxon>
        <taxon>Metazoa</taxon>
        <taxon>Spiralia</taxon>
        <taxon>Lophotrochozoa</taxon>
        <taxon>Platyhelminthes</taxon>
        <taxon>Monogenea</taxon>
        <taxon>Polyopisthocotylea</taxon>
        <taxon>Polystomatidea</taxon>
        <taxon>Polystomatidae</taxon>
        <taxon>Protopolystoma</taxon>
    </lineage>
</organism>